<reference evidence="2" key="2">
    <citation type="journal article" date="2010" name="PLoS Biol.">
        <title>Genome-wide analyses reveal a role for peptide hormones in planarian germline development.</title>
        <authorList>
            <person name="Collins J.J."/>
            <person name="Hou X."/>
            <person name="Romanova E.V."/>
            <person name="Lambrus B.G."/>
            <person name="Miller C.M."/>
            <person name="Saberi A."/>
            <person name="Sweedler J.V."/>
            <person name="Newmark P.A."/>
        </authorList>
    </citation>
    <scope>NUCLEOTIDE SEQUENCE</scope>
</reference>
<proteinExistence type="evidence at transcript level"/>
<reference evidence="2" key="1">
    <citation type="submission" date="2009-12" db="EMBL/GenBank/DDBJ databases">
        <authorList>
            <person name="Collins C.J."/>
            <person name="Hou X."/>
            <person name="Romanova E.V."/>
            <person name="Miller C.M."/>
            <person name="Lambrus B.G."/>
            <person name="Sweedler J.V."/>
            <person name="Newmark P.A."/>
        </authorList>
    </citation>
    <scope>NUCLEOTIDE SEQUENCE</scope>
</reference>
<keyword evidence="1" id="KW-0472">Membrane</keyword>
<dbReference type="GO" id="GO:0007218">
    <property type="term" value="P:neuropeptide signaling pathway"/>
    <property type="evidence" value="ECO:0007669"/>
    <property type="project" value="UniProtKB-KW"/>
</dbReference>
<accession>E3T7U9</accession>
<name>E3T7U9_SCHMD</name>
<keyword evidence="1" id="KW-0812">Transmembrane</keyword>
<dbReference type="AlphaFoldDB" id="E3T7U9"/>
<sequence length="87" mass="10422">MMAKQFPYFIINLSIVLCLCFYIQFADQMPDQYENRYELLDPISKHELNYQTGKRAILLTRYGKRGSRRYFLNNDDSKRAIVLTRFG</sequence>
<evidence type="ECO:0000256" key="1">
    <source>
        <dbReference type="SAM" id="Phobius"/>
    </source>
</evidence>
<feature type="transmembrane region" description="Helical" evidence="1">
    <location>
        <begin position="6"/>
        <end position="26"/>
    </location>
</feature>
<organism evidence="2">
    <name type="scientific">Schmidtea mediterranea</name>
    <name type="common">Freshwater planarian flatworm</name>
    <dbReference type="NCBI Taxonomy" id="79327"/>
    <lineage>
        <taxon>Eukaryota</taxon>
        <taxon>Metazoa</taxon>
        <taxon>Spiralia</taxon>
        <taxon>Lophotrochozoa</taxon>
        <taxon>Platyhelminthes</taxon>
        <taxon>Rhabditophora</taxon>
        <taxon>Seriata</taxon>
        <taxon>Tricladida</taxon>
        <taxon>Continenticola</taxon>
        <taxon>Geoplanoidea</taxon>
        <taxon>Dugesiidae</taxon>
        <taxon>Schmidtea</taxon>
    </lineage>
</organism>
<keyword evidence="2" id="KW-0527">Neuropeptide</keyword>
<evidence type="ECO:0000313" key="2">
    <source>
        <dbReference type="EMBL" id="ADC84441.1"/>
    </source>
</evidence>
<keyword evidence="1" id="KW-1133">Transmembrane helix</keyword>
<dbReference type="EMBL" id="GU295187">
    <property type="protein sequence ID" value="ADC84441.1"/>
    <property type="molecule type" value="mRNA"/>
</dbReference>
<protein>
    <submittedName>
        <fullName evidence="2">Neuropeptide 3</fullName>
    </submittedName>
</protein>